<accession>A0A7X5AUR9</accession>
<dbReference type="AlphaFoldDB" id="A0A7X5AUR9"/>
<dbReference type="InterPro" id="IPR037026">
    <property type="entry name" value="Vgr_OB-fold_dom_sf"/>
</dbReference>
<evidence type="ECO:0000313" key="1">
    <source>
        <dbReference type="EMBL" id="NAW66721.1"/>
    </source>
</evidence>
<organism evidence="1 2">
    <name type="scientific">Photobacterium halotolerans</name>
    <dbReference type="NCBI Taxonomy" id="265726"/>
    <lineage>
        <taxon>Bacteria</taxon>
        <taxon>Pseudomonadati</taxon>
        <taxon>Pseudomonadota</taxon>
        <taxon>Gammaproteobacteria</taxon>
        <taxon>Vibrionales</taxon>
        <taxon>Vibrionaceae</taxon>
        <taxon>Photobacterium</taxon>
    </lineage>
</organism>
<dbReference type="Gene3D" id="2.40.50.230">
    <property type="entry name" value="Gp5 N-terminal domain"/>
    <property type="match status" value="1"/>
</dbReference>
<proteinExistence type="predicted"/>
<dbReference type="EMBL" id="WXWW01000231">
    <property type="protein sequence ID" value="NAW66721.1"/>
    <property type="molecule type" value="Genomic_DNA"/>
</dbReference>
<comment type="caution">
    <text evidence="1">The sequence shown here is derived from an EMBL/GenBank/DDBJ whole genome shotgun (WGS) entry which is preliminary data.</text>
</comment>
<dbReference type="Proteomes" id="UP000465712">
    <property type="component" value="Unassembled WGS sequence"/>
</dbReference>
<gene>
    <name evidence="1" type="ORF">CAG72_16100</name>
</gene>
<sequence>MERELLTLKQEVEENRRAAANIIRLGYVNAATENAVNVTTGDNLATGIPFFVLASGRVSQYRRPSLGEQCLLLNLGSGDNLNNAVALMGLPSSQYPCPTTAENEVMTDYGNGMTELYDLDSGQLTANYPGGLIINADMTHTGNMEHTGSVNRTGDTILTGNTVSTGNFNHLGGFAVAGGPGGGAATISGGMAITGGDVSVEGLSLTQHHHDDAESRPTSKAKP</sequence>
<evidence type="ECO:0000313" key="2">
    <source>
        <dbReference type="Proteomes" id="UP000465712"/>
    </source>
</evidence>
<protein>
    <submittedName>
        <fullName evidence="1">Phage baseplate assembly protein V</fullName>
    </submittedName>
</protein>
<name>A0A7X5AUR9_9GAMM</name>
<dbReference type="InterPro" id="IPR013046">
    <property type="entry name" value="GpV/Gp45"/>
</dbReference>
<reference evidence="1 2" key="1">
    <citation type="submission" date="2017-05" db="EMBL/GenBank/DDBJ databases">
        <title>High clonality and local adaptation shapes Vibrionaceae linages within an endangered oasis.</title>
        <authorList>
            <person name="Vazquez-Rosas-Landa M."/>
        </authorList>
    </citation>
    <scope>NUCLEOTIDE SEQUENCE [LARGE SCALE GENOMIC DNA]</scope>
    <source>
        <strain evidence="1 2">P46_P4S1P180</strain>
    </source>
</reference>
<dbReference type="NCBIfam" id="TIGR01644">
    <property type="entry name" value="phage_P2_V"/>
    <property type="match status" value="1"/>
</dbReference>